<dbReference type="PANTHER" id="PTHR32401">
    <property type="entry name" value="CONCANAVALIN A-LIKE LECTIN FAMILY PROTEIN"/>
    <property type="match status" value="1"/>
</dbReference>
<evidence type="ECO:0000256" key="5">
    <source>
        <dbReference type="SAM" id="Phobius"/>
    </source>
</evidence>
<dbReference type="InterPro" id="IPR001220">
    <property type="entry name" value="Legume_lectin_dom"/>
</dbReference>
<dbReference type="GO" id="GO:0030246">
    <property type="term" value="F:carbohydrate binding"/>
    <property type="evidence" value="ECO:0007669"/>
    <property type="project" value="UniProtKB-KW"/>
</dbReference>
<dbReference type="FunFam" id="2.60.120.200:FF:000112">
    <property type="entry name" value="L-type lectin-domain containing receptor kinase V.9"/>
    <property type="match status" value="1"/>
</dbReference>
<feature type="domain" description="Legume lectin" evidence="7">
    <location>
        <begin position="28"/>
        <end position="272"/>
    </location>
</feature>
<dbReference type="Gramene" id="RZC43540">
    <property type="protein sequence ID" value="RZC43540"/>
    <property type="gene ID" value="C5167_036490"/>
</dbReference>
<dbReference type="EMBL" id="CM010715">
    <property type="protein sequence ID" value="RZC43540.1"/>
    <property type="molecule type" value="Genomic_DNA"/>
</dbReference>
<dbReference type="InterPro" id="IPR019825">
    <property type="entry name" value="Lectin_legB_Mn/Ca_BS"/>
</dbReference>
<comment type="similarity">
    <text evidence="2">Belongs to the leguminous lectin family.</text>
</comment>
<organism evidence="8 9">
    <name type="scientific">Papaver somniferum</name>
    <name type="common">Opium poppy</name>
    <dbReference type="NCBI Taxonomy" id="3469"/>
    <lineage>
        <taxon>Eukaryota</taxon>
        <taxon>Viridiplantae</taxon>
        <taxon>Streptophyta</taxon>
        <taxon>Embryophyta</taxon>
        <taxon>Tracheophyta</taxon>
        <taxon>Spermatophyta</taxon>
        <taxon>Magnoliopsida</taxon>
        <taxon>Ranunculales</taxon>
        <taxon>Papaveraceae</taxon>
        <taxon>Papaveroideae</taxon>
        <taxon>Papaver</taxon>
    </lineage>
</organism>
<name>A0A4Y7I6T4_PAPSO</name>
<comment type="subcellular location">
    <subcellularLocation>
        <location evidence="1">Cell membrane</location>
        <topology evidence="1">Single-pass type I membrane protein</topology>
    </subcellularLocation>
</comment>
<dbReference type="CDD" id="cd06899">
    <property type="entry name" value="lectin_legume_LecRK_Arcelin_ConA"/>
    <property type="match status" value="1"/>
</dbReference>
<protein>
    <recommendedName>
        <fullName evidence="7">Legume lectin domain-containing protein</fullName>
    </recommendedName>
</protein>
<proteinExistence type="inferred from homology"/>
<keyword evidence="5" id="KW-0472">Membrane</keyword>
<sequence length="324" mass="36040">MRSTHFLAVFIFFYLLEIQCFVNSQQKGFLYNDFRNAFLSRDGAAQVADNGLLQLTDHRDKYQTGHAFYSRPFQLNGNVSFSTTFIVAIASEFGANGLSGQGMAFVISPQRAIPGALPNQYLGLFNESSNGQSANHLLAVELDTVYNIEFDTIREPHVGIDVDSLKSINSTLPAYSINGKSEKINLNSREPVQVWVNYDWIDKLLTVSLAPFHASKPDVSLLSLSRDLSTVFLDSMYVGFSASTQSIPTYHYVLGWSFQIDGEAPALNLASLPKLPQPAPPPKKKSKLVIILPATLGPIFVIVLVAIIWYLRRKCRKRPQFIAS</sequence>
<keyword evidence="9" id="KW-1185">Reference proteome</keyword>
<evidence type="ECO:0000256" key="4">
    <source>
        <dbReference type="ARBA" id="ARBA00022734"/>
    </source>
</evidence>
<dbReference type="InterPro" id="IPR050258">
    <property type="entry name" value="Leguminous_Lectin"/>
</dbReference>
<keyword evidence="6" id="KW-0732">Signal</keyword>
<dbReference type="GO" id="GO:0005886">
    <property type="term" value="C:plasma membrane"/>
    <property type="evidence" value="ECO:0007669"/>
    <property type="project" value="UniProtKB-SubCell"/>
</dbReference>
<accession>A0A4Y7I6T4</accession>
<dbReference type="InterPro" id="IPR013320">
    <property type="entry name" value="ConA-like_dom_sf"/>
</dbReference>
<keyword evidence="5" id="KW-1133">Transmembrane helix</keyword>
<feature type="signal peptide" evidence="6">
    <location>
        <begin position="1"/>
        <end position="20"/>
    </location>
</feature>
<dbReference type="OMA" id="SGHYIIW"/>
<dbReference type="PROSITE" id="PS00307">
    <property type="entry name" value="LECTIN_LEGUME_BETA"/>
    <property type="match status" value="1"/>
</dbReference>
<dbReference type="Gene3D" id="2.60.120.200">
    <property type="match status" value="1"/>
</dbReference>
<dbReference type="Pfam" id="PF00139">
    <property type="entry name" value="Lectin_legB"/>
    <property type="match status" value="1"/>
</dbReference>
<evidence type="ECO:0000256" key="2">
    <source>
        <dbReference type="ARBA" id="ARBA00007606"/>
    </source>
</evidence>
<keyword evidence="5" id="KW-0812">Transmembrane</keyword>
<evidence type="ECO:0000313" key="9">
    <source>
        <dbReference type="Proteomes" id="UP000316621"/>
    </source>
</evidence>
<evidence type="ECO:0000256" key="6">
    <source>
        <dbReference type="SAM" id="SignalP"/>
    </source>
</evidence>
<evidence type="ECO:0000313" key="8">
    <source>
        <dbReference type="EMBL" id="RZC43540.1"/>
    </source>
</evidence>
<evidence type="ECO:0000259" key="7">
    <source>
        <dbReference type="Pfam" id="PF00139"/>
    </source>
</evidence>
<feature type="chain" id="PRO_5021251582" description="Legume lectin domain-containing protein" evidence="6">
    <location>
        <begin position="21"/>
        <end position="324"/>
    </location>
</feature>
<evidence type="ECO:0000256" key="1">
    <source>
        <dbReference type="ARBA" id="ARBA00004251"/>
    </source>
</evidence>
<keyword evidence="4" id="KW-0430">Lectin</keyword>
<dbReference type="Proteomes" id="UP000316621">
    <property type="component" value="Chromosome 1"/>
</dbReference>
<feature type="transmembrane region" description="Helical" evidence="5">
    <location>
        <begin position="288"/>
        <end position="311"/>
    </location>
</feature>
<evidence type="ECO:0000256" key="3">
    <source>
        <dbReference type="ARBA" id="ARBA00022475"/>
    </source>
</evidence>
<dbReference type="AlphaFoldDB" id="A0A4Y7I6T4"/>
<reference evidence="8 9" key="1">
    <citation type="journal article" date="2018" name="Science">
        <title>The opium poppy genome and morphinan production.</title>
        <authorList>
            <person name="Guo L."/>
            <person name="Winzer T."/>
            <person name="Yang X."/>
            <person name="Li Y."/>
            <person name="Ning Z."/>
            <person name="He Z."/>
            <person name="Teodor R."/>
            <person name="Lu Y."/>
            <person name="Bowser T.A."/>
            <person name="Graham I.A."/>
            <person name="Ye K."/>
        </authorList>
    </citation>
    <scope>NUCLEOTIDE SEQUENCE [LARGE SCALE GENOMIC DNA]</scope>
    <source>
        <strain evidence="9">cv. HN1</strain>
        <tissue evidence="8">Leaves</tissue>
    </source>
</reference>
<dbReference type="SUPFAM" id="SSF49899">
    <property type="entry name" value="Concanavalin A-like lectins/glucanases"/>
    <property type="match status" value="1"/>
</dbReference>
<gene>
    <name evidence="8" type="ORF">C5167_036490</name>
</gene>
<keyword evidence="3" id="KW-1003">Cell membrane</keyword>
<dbReference type="PANTHER" id="PTHR32401:SF50">
    <property type="entry name" value="OS07G0133000 PROTEIN"/>
    <property type="match status" value="1"/>
</dbReference>